<accession>A0A6M3JTY0</accession>
<organism evidence="2">
    <name type="scientific">viral metagenome</name>
    <dbReference type="NCBI Taxonomy" id="1070528"/>
    <lineage>
        <taxon>unclassified sequences</taxon>
        <taxon>metagenomes</taxon>
        <taxon>organismal metagenomes</taxon>
    </lineage>
</organism>
<sequence length="91" mass="10613">MGVNLILKYKGESIADLGRAYHFEDIDVEEDICDYKKKLVMYAAYIPKCLEELEEIEEDVCFIVEELLRCGGKRLMDCMVKDEDNLEIVKE</sequence>
<protein>
    <submittedName>
        <fullName evidence="2">Uncharacterized protein</fullName>
    </submittedName>
</protein>
<reference evidence="2" key="1">
    <citation type="submission" date="2020-03" db="EMBL/GenBank/DDBJ databases">
        <title>The deep terrestrial virosphere.</title>
        <authorList>
            <person name="Holmfeldt K."/>
            <person name="Nilsson E."/>
            <person name="Simone D."/>
            <person name="Lopez-Fernandez M."/>
            <person name="Wu X."/>
            <person name="de Brujin I."/>
            <person name="Lundin D."/>
            <person name="Andersson A."/>
            <person name="Bertilsson S."/>
            <person name="Dopson M."/>
        </authorList>
    </citation>
    <scope>NUCLEOTIDE SEQUENCE</scope>
    <source>
        <strain evidence="2">MM415A02660</strain>
        <strain evidence="1">MM415B01042</strain>
    </source>
</reference>
<dbReference type="EMBL" id="MT141422">
    <property type="protein sequence ID" value="QJA60855.1"/>
    <property type="molecule type" value="Genomic_DNA"/>
</dbReference>
<dbReference type="EMBL" id="MT141967">
    <property type="protein sequence ID" value="QJA72641.1"/>
    <property type="molecule type" value="Genomic_DNA"/>
</dbReference>
<name>A0A6M3JTY0_9ZZZZ</name>
<dbReference type="AlphaFoldDB" id="A0A6M3JTY0"/>
<gene>
    <name evidence="2" type="ORF">MM415A02660_0013</name>
    <name evidence="1" type="ORF">MM415B01042_0030</name>
</gene>
<evidence type="ECO:0000313" key="2">
    <source>
        <dbReference type="EMBL" id="QJA72641.1"/>
    </source>
</evidence>
<evidence type="ECO:0000313" key="1">
    <source>
        <dbReference type="EMBL" id="QJA60855.1"/>
    </source>
</evidence>
<proteinExistence type="predicted"/>